<feature type="binding site" evidence="9">
    <location>
        <position position="136"/>
    </location>
    <ligand>
        <name>a divalent metal cation</name>
        <dbReference type="ChEBI" id="CHEBI:60240"/>
    </ligand>
</feature>
<dbReference type="InterPro" id="IPR036291">
    <property type="entry name" value="NAD(P)-bd_dom_sf"/>
</dbReference>
<organism evidence="14 15">
    <name type="scientific">Azospirillum brasilense</name>
    <dbReference type="NCBI Taxonomy" id="192"/>
    <lineage>
        <taxon>Bacteria</taxon>
        <taxon>Pseudomonadati</taxon>
        <taxon>Pseudomonadota</taxon>
        <taxon>Alphaproteobacteria</taxon>
        <taxon>Rhodospirillales</taxon>
        <taxon>Azospirillaceae</taxon>
        <taxon>Azospirillum</taxon>
    </lineage>
</organism>
<accession>A0A0P0FCZ4</accession>
<dbReference type="Proteomes" id="UP001277471">
    <property type="component" value="Unassembled WGS sequence"/>
</dbReference>
<dbReference type="InterPro" id="IPR037062">
    <property type="entry name" value="Malic_N_dom_sf"/>
</dbReference>
<dbReference type="InterPro" id="IPR002505">
    <property type="entry name" value="PTA_PTB"/>
</dbReference>
<proteinExistence type="inferred from homology"/>
<feature type="domain" description="Malic enzyme N-terminal" evidence="12">
    <location>
        <begin position="18"/>
        <end position="151"/>
    </location>
</feature>
<evidence type="ECO:0000256" key="1">
    <source>
        <dbReference type="ARBA" id="ARBA00001936"/>
    </source>
</evidence>
<dbReference type="CDD" id="cd05311">
    <property type="entry name" value="NAD_bind_2_malic_enz"/>
    <property type="match status" value="1"/>
</dbReference>
<dbReference type="GO" id="GO:0006108">
    <property type="term" value="P:malate metabolic process"/>
    <property type="evidence" value="ECO:0007669"/>
    <property type="project" value="InterPro"/>
</dbReference>
<dbReference type="GO" id="GO:0046872">
    <property type="term" value="F:metal ion binding"/>
    <property type="evidence" value="ECO:0007669"/>
    <property type="project" value="UniProtKB-KW"/>
</dbReference>
<dbReference type="Gene3D" id="3.40.50.10380">
    <property type="entry name" value="Malic enzyme, N-terminal domain"/>
    <property type="match status" value="1"/>
</dbReference>
<dbReference type="EMBL" id="JAWXYC010000003">
    <property type="protein sequence ID" value="MDX5952310.1"/>
    <property type="molecule type" value="Genomic_DNA"/>
</dbReference>
<dbReference type="PANTHER" id="PTHR43237">
    <property type="entry name" value="NADP-DEPENDENT MALIC ENZYME"/>
    <property type="match status" value="1"/>
</dbReference>
<dbReference type="InterPro" id="IPR012188">
    <property type="entry name" value="ME_PTA"/>
</dbReference>
<evidence type="ECO:0000313" key="15">
    <source>
        <dbReference type="Proteomes" id="UP000298774"/>
    </source>
</evidence>
<dbReference type="InterPro" id="IPR012302">
    <property type="entry name" value="Malic_NAD-bd"/>
</dbReference>
<dbReference type="Gene3D" id="3.40.50.10750">
    <property type="entry name" value="Isocitrate/Isopropylmalate dehydrogenase-like"/>
    <property type="match status" value="1"/>
</dbReference>
<keyword evidence="16" id="KW-1185">Reference proteome</keyword>
<dbReference type="InterPro" id="IPR045213">
    <property type="entry name" value="Malic_NAD-bd_bact_type"/>
</dbReference>
<evidence type="ECO:0000256" key="9">
    <source>
        <dbReference type="PIRSR" id="PIRSR036684-2"/>
    </source>
</evidence>
<evidence type="ECO:0000256" key="8">
    <source>
        <dbReference type="PIRSR" id="PIRSR036684-1"/>
    </source>
</evidence>
<dbReference type="SMART" id="SM00919">
    <property type="entry name" value="Malic_M"/>
    <property type="match status" value="1"/>
</dbReference>
<comment type="cofactor">
    <cofactor evidence="2">
        <name>Mg(2+)</name>
        <dbReference type="ChEBI" id="CHEBI:18420"/>
    </cofactor>
</comment>
<evidence type="ECO:0000256" key="7">
    <source>
        <dbReference type="ARBA" id="ARBA00023268"/>
    </source>
</evidence>
<dbReference type="FunFam" id="3.40.50.720:FF:000095">
    <property type="entry name" value="NADP-dependent malic enzyme"/>
    <property type="match status" value="1"/>
</dbReference>
<dbReference type="SMART" id="SM01274">
    <property type="entry name" value="malic"/>
    <property type="match status" value="1"/>
</dbReference>
<evidence type="ECO:0000256" key="4">
    <source>
        <dbReference type="ARBA" id="ARBA00008756"/>
    </source>
</evidence>
<dbReference type="GO" id="GO:0004473">
    <property type="term" value="F:malate dehydrogenase (decarboxylating) (NADP+) activity"/>
    <property type="evidence" value="ECO:0007669"/>
    <property type="project" value="UniProtKB-EC"/>
</dbReference>
<comment type="similarity">
    <text evidence="4">In the C-terminal section; belongs to the phosphate acetyltransferase and butyryltransferase family.</text>
</comment>
<comment type="cofactor">
    <cofactor evidence="1">
        <name>Mn(2+)</name>
        <dbReference type="ChEBI" id="CHEBI:29035"/>
    </cofactor>
</comment>
<dbReference type="Gene3D" id="3.40.50.10950">
    <property type="match status" value="1"/>
</dbReference>
<protein>
    <submittedName>
        <fullName evidence="14">NADP-dependent malic enzyme</fullName>
        <ecNumber evidence="13">1.1.1.40</ecNumber>
    </submittedName>
</protein>
<evidence type="ECO:0000259" key="12">
    <source>
        <dbReference type="SMART" id="SM01274"/>
    </source>
</evidence>
<geneLocation type="plasmid" evidence="14 15">
    <name>p1</name>
</geneLocation>
<keyword evidence="6 13" id="KW-0560">Oxidoreductase</keyword>
<reference evidence="13 16" key="2">
    <citation type="submission" date="2023-11" db="EMBL/GenBank/DDBJ databases">
        <title>MicrobeMod: A computational toolkit for identifying prokaryotic methylation and restriction-modification with nanopore sequencing.</title>
        <authorList>
            <person name="Crits-Christoph A."/>
            <person name="Kang S.C."/>
            <person name="Lee H."/>
            <person name="Ostrov N."/>
        </authorList>
    </citation>
    <scope>NUCLEOTIDE SEQUENCE [LARGE SCALE GENOMIC DNA]</scope>
    <source>
        <strain evidence="13 16">ATCC 29145</strain>
    </source>
</reference>
<name>A0A0P0FCZ4_AZOBR</name>
<evidence type="ECO:0000313" key="14">
    <source>
        <dbReference type="EMBL" id="QCO11005.1"/>
    </source>
</evidence>
<evidence type="ECO:0000256" key="10">
    <source>
        <dbReference type="PIRSR" id="PIRSR036684-3"/>
    </source>
</evidence>
<evidence type="ECO:0000313" key="16">
    <source>
        <dbReference type="Proteomes" id="UP001277471"/>
    </source>
</evidence>
<dbReference type="FunFam" id="3.40.50.10380:FF:000003">
    <property type="entry name" value="NADP-dependent malic enzyme"/>
    <property type="match status" value="1"/>
</dbReference>
<dbReference type="InterPro" id="IPR051674">
    <property type="entry name" value="Malate_Decarboxylase"/>
</dbReference>
<keyword evidence="7" id="KW-0511">Multifunctional enzyme</keyword>
<evidence type="ECO:0000256" key="2">
    <source>
        <dbReference type="ARBA" id="ARBA00001946"/>
    </source>
</evidence>
<comment type="similarity">
    <text evidence="3">In the N-terminal section; belongs to the malic enzymes family.</text>
</comment>
<feature type="binding site" evidence="9">
    <location>
        <position position="137"/>
    </location>
    <ligand>
        <name>a divalent metal cation</name>
        <dbReference type="ChEBI" id="CHEBI:60240"/>
    </ligand>
</feature>
<dbReference type="Proteomes" id="UP000298774">
    <property type="component" value="Plasmid p1"/>
</dbReference>
<feature type="binding site" evidence="10">
    <location>
        <position position="287"/>
    </location>
    <ligand>
        <name>a divalent metal cation</name>
        <dbReference type="ChEBI" id="CHEBI:60240"/>
    </ligand>
</feature>
<evidence type="ECO:0000313" key="13">
    <source>
        <dbReference type="EMBL" id="MDX5952310.1"/>
    </source>
</evidence>
<dbReference type="Pfam" id="PF01515">
    <property type="entry name" value="PTA_PTB"/>
    <property type="match status" value="1"/>
</dbReference>
<dbReference type="Gene3D" id="3.40.50.720">
    <property type="entry name" value="NAD(P)-binding Rossmann-like Domain"/>
    <property type="match status" value="1"/>
</dbReference>
<dbReference type="InterPro" id="IPR042113">
    <property type="entry name" value="P_AcTrfase_dom1"/>
</dbReference>
<dbReference type="KEGG" id="abf:AMK58_18930"/>
<dbReference type="RefSeq" id="WP_035678815.1">
    <property type="nucleotide sequence ID" value="NZ_CP012915.1"/>
</dbReference>
<dbReference type="GeneID" id="56451167"/>
<keyword evidence="5 9" id="KW-0479">Metal-binding</keyword>
<feature type="binding site" evidence="10">
    <location>
        <begin position="76"/>
        <end position="83"/>
    </location>
    <ligand>
        <name>NADP(+)</name>
        <dbReference type="ChEBI" id="CHEBI:58349"/>
    </ligand>
</feature>
<dbReference type="AlphaFoldDB" id="A0A0P0FCZ4"/>
<dbReference type="PIRSF" id="PIRSF036684">
    <property type="entry name" value="ME_PTA"/>
    <property type="match status" value="1"/>
</dbReference>
<evidence type="ECO:0000256" key="5">
    <source>
        <dbReference type="ARBA" id="ARBA00022723"/>
    </source>
</evidence>
<dbReference type="SUPFAM" id="SSF53659">
    <property type="entry name" value="Isocitrate/Isopropylmalate dehydrogenase-like"/>
    <property type="match status" value="1"/>
</dbReference>
<sequence>MSGDFDAMALEYHRNPKPGKLAIVATKPMANQRDLALAYSPGVAAASSAIAADPSQAAELTARANLVAVVTNGTAVLGLGDIGPMAAKPVMEGKAVLFKKFAGIDCFDLELNEKDVDGLVDTIVRLEPTFGAINLEDIAAPACFEVERRCRERMKIPVFHDDQHGTAIVVGAAVLNGLKLVGKDISTVKVVSTGGGAAGIACLDLMLSLGVKRENVWLVDRIGVVHKGRNEEMNPYKDAYAQDTDARVLNDVIDGADIFLGLSGAKVLKPEMLARMADKPLVLALANPEPEIMPDLARQARPDAIIATGRSDFPNQVNNVLCFPFIFRGALDVGATTVNEEMKIAATHAMASLAQAEPSDVVAAAYVGENLRFGPDYILPKPFDPRLVIEVSSAVAKAAMESGVATRPIADFRAYRDSLGQYVFRSGLVMKPVITKAKAAPKRIVYAEGEEPRVLRCAQVVVDDGIAHPVLLGRADVIERTIADMGLRIRIGKDVEVIEAGRDLRCHNYAEVYRQLMGRRGVSPANALNVVRSQPTVFGALMVRRGEADGMVCGTSGRYGDHFNHVMDVIGLRKGVKVAGAMNGLISQKGTHFICDTYVNPDPTAEQVAEIARLAAEEVKRFGIEPKVALLSHSNFGSADTPSARKMRLAYQLIAEENPDLEVDGEMHADAALSEVLRKGVLPDSRLKGEANLLVMPTLDAANIAFNMLKIMADAQNVGPMLLGAARPVHIVTPSVTTRGLVNMTAVAVVDAQLAAPVNAAPRPPALQDGED</sequence>
<dbReference type="InterPro" id="IPR042112">
    <property type="entry name" value="P_AcTrfase_dom2"/>
</dbReference>
<dbReference type="InterPro" id="IPR046346">
    <property type="entry name" value="Aminoacid_DH-like_N_sf"/>
</dbReference>
<keyword evidence="10" id="KW-0521">NADP</keyword>
<keyword evidence="14" id="KW-0614">Plasmid</keyword>
<evidence type="ECO:0000256" key="3">
    <source>
        <dbReference type="ARBA" id="ARBA00007686"/>
    </source>
</evidence>
<dbReference type="InterPro" id="IPR012301">
    <property type="entry name" value="Malic_N_dom"/>
</dbReference>
<dbReference type="GO" id="GO:0016746">
    <property type="term" value="F:acyltransferase activity"/>
    <property type="evidence" value="ECO:0007669"/>
    <property type="project" value="InterPro"/>
</dbReference>
<feature type="active site" description="Proton acceptor" evidence="8">
    <location>
        <position position="94"/>
    </location>
</feature>
<dbReference type="Pfam" id="PF03949">
    <property type="entry name" value="Malic_M"/>
    <property type="match status" value="1"/>
</dbReference>
<evidence type="ECO:0000256" key="6">
    <source>
        <dbReference type="ARBA" id="ARBA00023002"/>
    </source>
</evidence>
<feature type="domain" description="Malic enzyme NAD-binding" evidence="11">
    <location>
        <begin position="163"/>
        <end position="400"/>
    </location>
</feature>
<dbReference type="EMBL" id="CP032340">
    <property type="protein sequence ID" value="QCO11005.1"/>
    <property type="molecule type" value="Genomic_DNA"/>
</dbReference>
<dbReference type="PANTHER" id="PTHR43237:SF4">
    <property type="entry name" value="NADP-DEPENDENT MALIC ENZYME"/>
    <property type="match status" value="1"/>
</dbReference>
<gene>
    <name evidence="14" type="ORF">D3868_18395</name>
    <name evidence="13" type="ORF">SIM66_14045</name>
</gene>
<dbReference type="Pfam" id="PF00390">
    <property type="entry name" value="malic"/>
    <property type="match status" value="1"/>
</dbReference>
<dbReference type="EC" id="1.1.1.40" evidence="13"/>
<dbReference type="SUPFAM" id="SSF51735">
    <property type="entry name" value="NAD(P)-binding Rossmann-fold domains"/>
    <property type="match status" value="1"/>
</dbReference>
<evidence type="ECO:0000259" key="11">
    <source>
        <dbReference type="SMART" id="SM00919"/>
    </source>
</evidence>
<dbReference type="SUPFAM" id="SSF53223">
    <property type="entry name" value="Aminoacid dehydrogenase-like, N-terminal domain"/>
    <property type="match status" value="1"/>
</dbReference>
<dbReference type="GO" id="GO:0051287">
    <property type="term" value="F:NAD binding"/>
    <property type="evidence" value="ECO:0007669"/>
    <property type="project" value="InterPro"/>
</dbReference>
<reference evidence="14 15" key="1">
    <citation type="submission" date="2018-09" db="EMBL/GenBank/DDBJ databases">
        <title>Whole genome based analysis of evolution and adaptive divergence in Indian and Brazilian strains of Azospirillum brasilense.</title>
        <authorList>
            <person name="Singh C."/>
            <person name="Tripathi A.K."/>
        </authorList>
    </citation>
    <scope>NUCLEOTIDE SEQUENCE [LARGE SCALE GENOMIC DNA]</scope>
    <source>
        <strain evidence="14 15">MTCC4038</strain>
        <plasmid evidence="14 15">p1</plasmid>
    </source>
</reference>
<feature type="binding site" evidence="10">
    <location>
        <position position="162"/>
    </location>
    <ligand>
        <name>a divalent metal cation</name>
        <dbReference type="ChEBI" id="CHEBI:60240"/>
    </ligand>
</feature>